<dbReference type="AlphaFoldDB" id="A0A183V906"/>
<dbReference type="SUPFAM" id="SSF49354">
    <property type="entry name" value="PapD-like"/>
    <property type="match status" value="1"/>
</dbReference>
<comment type="subcellular location">
    <subcellularLocation>
        <location evidence="1">Membrane</location>
        <topology evidence="1">Multi-pass membrane protein</topology>
    </subcellularLocation>
</comment>
<dbReference type="PANTHER" id="PTHR34441">
    <property type="entry name" value="MOTILE SPERM DOMAIN-CONTAINING PROTEIN 1"/>
    <property type="match status" value="1"/>
</dbReference>
<dbReference type="GO" id="GO:0005737">
    <property type="term" value="C:cytoplasm"/>
    <property type="evidence" value="ECO:0007669"/>
    <property type="project" value="TreeGrafter"/>
</dbReference>
<keyword evidence="3" id="KW-1133">Transmembrane helix</keyword>
<keyword evidence="4" id="KW-0472">Membrane</keyword>
<accession>A0A183V906</accession>
<evidence type="ECO:0000259" key="6">
    <source>
        <dbReference type="PROSITE" id="PS50202"/>
    </source>
</evidence>
<evidence type="ECO:0000256" key="4">
    <source>
        <dbReference type="ARBA" id="ARBA00023136"/>
    </source>
</evidence>
<dbReference type="Pfam" id="PF00635">
    <property type="entry name" value="Motile_Sperm"/>
    <property type="match status" value="1"/>
</dbReference>
<comment type="function">
    <text evidence="5">Central component in molecular interactions underlying sperm crawling. Forms an extensive filament system that extends from sperm villipoda, along the leading edge of the pseudopod.</text>
</comment>
<proteinExistence type="predicted"/>
<reference evidence="9" key="1">
    <citation type="submission" date="2016-06" db="UniProtKB">
        <authorList>
            <consortium name="WormBaseParasite"/>
        </authorList>
    </citation>
    <scope>IDENTIFICATION</scope>
</reference>
<dbReference type="Gene3D" id="2.60.40.10">
    <property type="entry name" value="Immunoglobulins"/>
    <property type="match status" value="1"/>
</dbReference>
<name>A0A183V906_TOXCA</name>
<gene>
    <name evidence="7" type="ORF">TCNE_LOCUS17226</name>
</gene>
<keyword evidence="5" id="KW-0963">Cytoplasm</keyword>
<evidence type="ECO:0000256" key="3">
    <source>
        <dbReference type="ARBA" id="ARBA00022989"/>
    </source>
</evidence>
<evidence type="ECO:0000313" key="8">
    <source>
        <dbReference type="Proteomes" id="UP000050794"/>
    </source>
</evidence>
<dbReference type="GO" id="GO:0016020">
    <property type="term" value="C:membrane"/>
    <property type="evidence" value="ECO:0007669"/>
    <property type="project" value="UniProtKB-SubCell"/>
</dbReference>
<dbReference type="InterPro" id="IPR039283">
    <property type="entry name" value="MOSPD1/3"/>
</dbReference>
<sequence>MDEHSAGTLPVFVFPSSIDVIFAQPHTHKQIVTLYNPYDFPLSYKVLCTAPRKYSVIEPRGTLRAKCCVDIVIRHLGAQIRSNIGISDRFRFEACKYGDSEVSGRKDVPIRLVENASDLARQANIDRSNFHANFPSEGTSRLSPPQYAFPSSPGATVSHSSHWLAVVAAVVCIGALMLPTHGDTVPSLLPTYLHLSVPQKLVAAYVLGVAIAALETCQHELHLPDVFKETIVAG</sequence>
<dbReference type="InterPro" id="IPR008962">
    <property type="entry name" value="PapD-like_sf"/>
</dbReference>
<evidence type="ECO:0000256" key="5">
    <source>
        <dbReference type="RuleBase" id="RU003425"/>
    </source>
</evidence>
<protein>
    <recommendedName>
        <fullName evidence="5">Major sperm protein</fullName>
    </recommendedName>
</protein>
<dbReference type="PANTHER" id="PTHR34441:SF1">
    <property type="entry name" value="MOTILE SPERM DOMAIN-CONTAINING 1"/>
    <property type="match status" value="1"/>
</dbReference>
<dbReference type="InterPro" id="IPR013783">
    <property type="entry name" value="Ig-like_fold"/>
</dbReference>
<reference evidence="7 8" key="2">
    <citation type="submission" date="2018-11" db="EMBL/GenBank/DDBJ databases">
        <authorList>
            <consortium name="Pathogen Informatics"/>
        </authorList>
    </citation>
    <scope>NUCLEOTIDE SEQUENCE [LARGE SCALE GENOMIC DNA]</scope>
</reference>
<evidence type="ECO:0000256" key="1">
    <source>
        <dbReference type="ARBA" id="ARBA00004141"/>
    </source>
</evidence>
<keyword evidence="8" id="KW-1185">Reference proteome</keyword>
<evidence type="ECO:0000313" key="7">
    <source>
        <dbReference type="EMBL" id="VDM48547.1"/>
    </source>
</evidence>
<dbReference type="EMBL" id="UYWY01024255">
    <property type="protein sequence ID" value="VDM48547.1"/>
    <property type="molecule type" value="Genomic_DNA"/>
</dbReference>
<organism evidence="8 9">
    <name type="scientific">Toxocara canis</name>
    <name type="common">Canine roundworm</name>
    <dbReference type="NCBI Taxonomy" id="6265"/>
    <lineage>
        <taxon>Eukaryota</taxon>
        <taxon>Metazoa</taxon>
        <taxon>Ecdysozoa</taxon>
        <taxon>Nematoda</taxon>
        <taxon>Chromadorea</taxon>
        <taxon>Rhabditida</taxon>
        <taxon>Spirurina</taxon>
        <taxon>Ascaridomorpha</taxon>
        <taxon>Ascaridoidea</taxon>
        <taxon>Toxocaridae</taxon>
        <taxon>Toxocara</taxon>
    </lineage>
</organism>
<keyword evidence="2" id="KW-0812">Transmembrane</keyword>
<evidence type="ECO:0000313" key="9">
    <source>
        <dbReference type="WBParaSite" id="TCNE_0001722701-mRNA-1"/>
    </source>
</evidence>
<dbReference type="InterPro" id="IPR000535">
    <property type="entry name" value="MSP_dom"/>
</dbReference>
<evidence type="ECO:0000256" key="2">
    <source>
        <dbReference type="ARBA" id="ARBA00022692"/>
    </source>
</evidence>
<keyword evidence="5" id="KW-0206">Cytoskeleton</keyword>
<dbReference type="PROSITE" id="PS50202">
    <property type="entry name" value="MSP"/>
    <property type="match status" value="1"/>
</dbReference>
<dbReference type="WBParaSite" id="TCNE_0001722701-mRNA-1">
    <property type="protein sequence ID" value="TCNE_0001722701-mRNA-1"/>
    <property type="gene ID" value="TCNE_0001722701"/>
</dbReference>
<feature type="domain" description="MSP" evidence="6">
    <location>
        <begin position="10"/>
        <end position="135"/>
    </location>
</feature>
<dbReference type="Proteomes" id="UP000050794">
    <property type="component" value="Unassembled WGS sequence"/>
</dbReference>